<dbReference type="OrthoDB" id="1151565at2"/>
<protein>
    <recommendedName>
        <fullName evidence="3">DUF3853 family protein</fullName>
    </recommendedName>
</protein>
<name>A0A1H5X1E8_9FLAO</name>
<evidence type="ECO:0000313" key="1">
    <source>
        <dbReference type="EMBL" id="SEG05719.1"/>
    </source>
</evidence>
<dbReference type="RefSeq" id="WP_103913376.1">
    <property type="nucleotide sequence ID" value="NZ_FNUS01000002.1"/>
</dbReference>
<reference evidence="2" key="1">
    <citation type="submission" date="2016-10" db="EMBL/GenBank/DDBJ databases">
        <authorList>
            <person name="Varghese N."/>
            <person name="Submissions S."/>
        </authorList>
    </citation>
    <scope>NUCLEOTIDE SEQUENCE [LARGE SCALE GENOMIC DNA]</scope>
    <source>
        <strain evidence="2">DSM 21580</strain>
    </source>
</reference>
<dbReference type="InterPro" id="IPR024363">
    <property type="entry name" value="DUF3853"/>
</dbReference>
<gene>
    <name evidence="1" type="ORF">SAMN05421847_1411</name>
</gene>
<dbReference type="Proteomes" id="UP000236738">
    <property type="component" value="Unassembled WGS sequence"/>
</dbReference>
<dbReference type="EMBL" id="FNUS01000002">
    <property type="protein sequence ID" value="SEG05719.1"/>
    <property type="molecule type" value="Genomic_DNA"/>
</dbReference>
<accession>A0A1H5X1E8</accession>
<dbReference type="AlphaFoldDB" id="A0A1H5X1E8"/>
<organism evidence="1 2">
    <name type="scientific">Halpernia humi</name>
    <dbReference type="NCBI Taxonomy" id="493375"/>
    <lineage>
        <taxon>Bacteria</taxon>
        <taxon>Pseudomonadati</taxon>
        <taxon>Bacteroidota</taxon>
        <taxon>Flavobacteriia</taxon>
        <taxon>Flavobacteriales</taxon>
        <taxon>Weeksellaceae</taxon>
        <taxon>Chryseobacterium group</taxon>
        <taxon>Halpernia</taxon>
    </lineage>
</organism>
<sequence>MEDRDKPIWQLTIGEFVAILESRLPVDKIESISKNTTNTKYVYGIAGLAKLIGCSKNYAGILKRTGIFDEAISQNGRTIIIDSELALKLFNDHQK</sequence>
<dbReference type="Pfam" id="PF12964">
    <property type="entry name" value="DUF3853"/>
    <property type="match status" value="1"/>
</dbReference>
<evidence type="ECO:0000313" key="2">
    <source>
        <dbReference type="Proteomes" id="UP000236738"/>
    </source>
</evidence>
<keyword evidence="2" id="KW-1185">Reference proteome</keyword>
<evidence type="ECO:0008006" key="3">
    <source>
        <dbReference type="Google" id="ProtNLM"/>
    </source>
</evidence>
<proteinExistence type="predicted"/>